<evidence type="ECO:0000256" key="1">
    <source>
        <dbReference type="ARBA" id="ARBA00022670"/>
    </source>
</evidence>
<dbReference type="AlphaFoldDB" id="A0A1X7KNR8"/>
<feature type="signal peptide" evidence="8">
    <location>
        <begin position="1"/>
        <end position="29"/>
    </location>
</feature>
<dbReference type="InterPro" id="IPR051156">
    <property type="entry name" value="Mito/Outer_Membr_Metalloprot"/>
</dbReference>
<keyword evidence="5 6" id="KW-0482">Metalloprotease</keyword>
<keyword evidence="1 6" id="KW-0645">Protease</keyword>
<dbReference type="SUPFAM" id="SSF48452">
    <property type="entry name" value="TPR-like"/>
    <property type="match status" value="1"/>
</dbReference>
<proteinExistence type="inferred from homology"/>
<comment type="similarity">
    <text evidence="6">Belongs to the peptidase M48 family.</text>
</comment>
<dbReference type="PANTHER" id="PTHR22726:SF1">
    <property type="entry name" value="METALLOENDOPEPTIDASE OMA1, MITOCHONDRIAL"/>
    <property type="match status" value="1"/>
</dbReference>
<dbReference type="CDD" id="cd07332">
    <property type="entry name" value="M48C_Oma1_like"/>
    <property type="match status" value="1"/>
</dbReference>
<keyword evidence="4 6" id="KW-0862">Zinc</keyword>
<dbReference type="Pfam" id="PF01435">
    <property type="entry name" value="Peptidase_M48"/>
    <property type="match status" value="1"/>
</dbReference>
<dbReference type="PANTHER" id="PTHR22726">
    <property type="entry name" value="METALLOENDOPEPTIDASE OMA1"/>
    <property type="match status" value="1"/>
</dbReference>
<dbReference type="Gene3D" id="1.25.40.10">
    <property type="entry name" value="Tetratricopeptide repeat domain"/>
    <property type="match status" value="1"/>
</dbReference>
<keyword evidence="11" id="KW-1185">Reference proteome</keyword>
<keyword evidence="2" id="KW-0479">Metal-binding</keyword>
<name>A0A1X7KNR8_9BACT</name>
<dbReference type="STRING" id="561720.SAMN06275492_1332"/>
<keyword evidence="3 6" id="KW-0378">Hydrolase</keyword>
<reference evidence="11" key="1">
    <citation type="submission" date="2017-04" db="EMBL/GenBank/DDBJ databases">
        <authorList>
            <person name="Varghese N."/>
            <person name="Submissions S."/>
        </authorList>
    </citation>
    <scope>NUCLEOTIDE SEQUENCE [LARGE SCALE GENOMIC DNA]</scope>
    <source>
        <strain evidence="11">USBA 82</strain>
    </source>
</reference>
<dbReference type="Proteomes" id="UP000193355">
    <property type="component" value="Unassembled WGS sequence"/>
</dbReference>
<dbReference type="GO" id="GO:0051603">
    <property type="term" value="P:proteolysis involved in protein catabolic process"/>
    <property type="evidence" value="ECO:0007669"/>
    <property type="project" value="TreeGrafter"/>
</dbReference>
<dbReference type="Gene3D" id="3.30.2010.10">
    <property type="entry name" value="Metalloproteases ('zincins'), catalytic domain"/>
    <property type="match status" value="1"/>
</dbReference>
<feature type="chain" id="PRO_5011987633" evidence="8">
    <location>
        <begin position="30"/>
        <end position="343"/>
    </location>
</feature>
<evidence type="ECO:0000256" key="7">
    <source>
        <dbReference type="SAM" id="MobiDB-lite"/>
    </source>
</evidence>
<dbReference type="GO" id="GO:0046872">
    <property type="term" value="F:metal ion binding"/>
    <property type="evidence" value="ECO:0007669"/>
    <property type="project" value="UniProtKB-KW"/>
</dbReference>
<evidence type="ECO:0000313" key="10">
    <source>
        <dbReference type="EMBL" id="SMG43160.1"/>
    </source>
</evidence>
<evidence type="ECO:0000256" key="4">
    <source>
        <dbReference type="ARBA" id="ARBA00022833"/>
    </source>
</evidence>
<comment type="cofactor">
    <cofactor evidence="6">
        <name>Zn(2+)</name>
        <dbReference type="ChEBI" id="CHEBI:29105"/>
    </cofactor>
    <text evidence="6">Binds 1 zinc ion per subunit.</text>
</comment>
<dbReference type="InterPro" id="IPR001915">
    <property type="entry name" value="Peptidase_M48"/>
</dbReference>
<keyword evidence="8" id="KW-0732">Signal</keyword>
<evidence type="ECO:0000256" key="6">
    <source>
        <dbReference type="RuleBase" id="RU003983"/>
    </source>
</evidence>
<feature type="region of interest" description="Disordered" evidence="7">
    <location>
        <begin position="187"/>
        <end position="242"/>
    </location>
</feature>
<evidence type="ECO:0000256" key="2">
    <source>
        <dbReference type="ARBA" id="ARBA00022723"/>
    </source>
</evidence>
<evidence type="ECO:0000256" key="5">
    <source>
        <dbReference type="ARBA" id="ARBA00023049"/>
    </source>
</evidence>
<feature type="compositionally biased region" description="Polar residues" evidence="7">
    <location>
        <begin position="187"/>
        <end position="196"/>
    </location>
</feature>
<dbReference type="EMBL" id="FXBB01000033">
    <property type="protein sequence ID" value="SMG43160.1"/>
    <property type="molecule type" value="Genomic_DNA"/>
</dbReference>
<dbReference type="GO" id="GO:0004222">
    <property type="term" value="F:metalloendopeptidase activity"/>
    <property type="evidence" value="ECO:0007669"/>
    <property type="project" value="InterPro"/>
</dbReference>
<protein>
    <submittedName>
        <fullName evidence="10">Peptidase family M48</fullName>
    </submittedName>
</protein>
<dbReference type="Pfam" id="PF14559">
    <property type="entry name" value="TPR_19"/>
    <property type="match status" value="1"/>
</dbReference>
<dbReference type="InterPro" id="IPR011990">
    <property type="entry name" value="TPR-like_helical_dom_sf"/>
</dbReference>
<evidence type="ECO:0000256" key="3">
    <source>
        <dbReference type="ARBA" id="ARBA00022801"/>
    </source>
</evidence>
<accession>A0A1X7KNR8</accession>
<feature type="compositionally biased region" description="Basic and acidic residues" evidence="7">
    <location>
        <begin position="211"/>
        <end position="232"/>
    </location>
</feature>
<dbReference type="OrthoDB" id="9810445at2"/>
<dbReference type="RefSeq" id="WP_159448326.1">
    <property type="nucleotide sequence ID" value="NZ_FXBB01000033.1"/>
</dbReference>
<gene>
    <name evidence="10" type="ORF">SAMN06275492_1332</name>
</gene>
<sequence length="343" mass="37708">MVRKATAKISAFVALCALVIVLAVGPSEAKVSQGAMERAWERLSETTGFKASLHLEEKDETNAYITIENGAYKVVVFRGLLNVLETEDEIAGVLAHEMGHGIHGHLESAMKRNVGIGLLSVLLNELLDNDTVEVAIGLGATLAVQGYSREQEVEADDAGVEFSYKAGYSAWSLYNAIKRMADNGQVTSPSGFNSHPPTERRMTRLAAQAEGWEKSDVREKRKSKLPEKEAPKPKVLPVDGFDPNGSDQAKVISTYPIENGLKNVLGIIQRDGYGKYSSGRYKEAAASFARGVESYDGNYLAALWVARAYQRAGRKDEARRWVDLALSINEDYRPAKELKEELR</sequence>
<organism evidence="10 11">
    <name type="scientific">Dethiosulfovibrio salsuginis</name>
    <dbReference type="NCBI Taxonomy" id="561720"/>
    <lineage>
        <taxon>Bacteria</taxon>
        <taxon>Thermotogati</taxon>
        <taxon>Synergistota</taxon>
        <taxon>Synergistia</taxon>
        <taxon>Synergistales</taxon>
        <taxon>Dethiosulfovibrionaceae</taxon>
        <taxon>Dethiosulfovibrio</taxon>
    </lineage>
</organism>
<evidence type="ECO:0000256" key="8">
    <source>
        <dbReference type="SAM" id="SignalP"/>
    </source>
</evidence>
<feature type="domain" description="Peptidase M48" evidence="9">
    <location>
        <begin position="36"/>
        <end position="207"/>
    </location>
</feature>
<evidence type="ECO:0000313" key="11">
    <source>
        <dbReference type="Proteomes" id="UP000193355"/>
    </source>
</evidence>
<dbReference type="GO" id="GO:0016020">
    <property type="term" value="C:membrane"/>
    <property type="evidence" value="ECO:0007669"/>
    <property type="project" value="TreeGrafter"/>
</dbReference>
<evidence type="ECO:0000259" key="9">
    <source>
        <dbReference type="Pfam" id="PF01435"/>
    </source>
</evidence>